<organism evidence="2 3">
    <name type="scientific">Nocardioides cremeus</name>
    <dbReference type="NCBI Taxonomy" id="3058044"/>
    <lineage>
        <taxon>Bacteria</taxon>
        <taxon>Bacillati</taxon>
        <taxon>Actinomycetota</taxon>
        <taxon>Actinomycetes</taxon>
        <taxon>Propionibacteriales</taxon>
        <taxon>Nocardioidaceae</taxon>
        <taxon>Nocardioides</taxon>
    </lineage>
</organism>
<reference evidence="2" key="1">
    <citation type="submission" date="2023-06" db="EMBL/GenBank/DDBJ databases">
        <title>Genome sequence of Nocardioides sp. SOB44.</title>
        <authorList>
            <person name="Zhang G."/>
        </authorList>
    </citation>
    <scope>NUCLEOTIDE SEQUENCE</scope>
    <source>
        <strain evidence="2">SOB44</strain>
    </source>
</reference>
<comment type="caution">
    <text evidence="2">The sequence shown here is derived from an EMBL/GenBank/DDBJ whole genome shotgun (WGS) entry which is preliminary data.</text>
</comment>
<keyword evidence="3" id="KW-1185">Reference proteome</keyword>
<feature type="compositionally biased region" description="Pro residues" evidence="1">
    <location>
        <begin position="177"/>
        <end position="200"/>
    </location>
</feature>
<dbReference type="EMBL" id="JAULSC010000011">
    <property type="protein sequence ID" value="MDO3396558.1"/>
    <property type="molecule type" value="Genomic_DNA"/>
</dbReference>
<name>A0ABT8TU71_9ACTN</name>
<feature type="region of interest" description="Disordered" evidence="1">
    <location>
        <begin position="119"/>
        <end position="229"/>
    </location>
</feature>
<accession>A0ABT8TU71</accession>
<feature type="compositionally biased region" description="Polar residues" evidence="1">
    <location>
        <begin position="15"/>
        <end position="28"/>
    </location>
</feature>
<evidence type="ECO:0000313" key="2">
    <source>
        <dbReference type="EMBL" id="MDO3396558.1"/>
    </source>
</evidence>
<feature type="region of interest" description="Disordered" evidence="1">
    <location>
        <begin position="1"/>
        <end position="33"/>
    </location>
</feature>
<evidence type="ECO:0000313" key="3">
    <source>
        <dbReference type="Proteomes" id="UP001168363"/>
    </source>
</evidence>
<sequence length="263" mass="25972">MAEPDSPAGERSAAPSDTPSHTPWQWSSVRERATTAAPVRVLPSAVGAELVAALRPVEVPVPAPGPEGDAVRRERRTTWGLRVAGAAFVTLAGVGLLATDIGAGIREEVLAQLPDLLVPGSGSEPLEPAAGTVEPGTDRSSLDAQASPVVPGTLLTPSPVPLEPTAPVVGPVGPVTPVDPPGPTPTPPPPPAPPPGPTPPRGNVSSLLDPVLGGAADVAGGATGGLTGPVTGAVLPVTDAVTDLLDGVVDPVVGLLGDLPRGR</sequence>
<evidence type="ECO:0000256" key="1">
    <source>
        <dbReference type="SAM" id="MobiDB-lite"/>
    </source>
</evidence>
<proteinExistence type="predicted"/>
<dbReference type="RefSeq" id="WP_302708652.1">
    <property type="nucleotide sequence ID" value="NZ_JAULSC010000011.1"/>
</dbReference>
<protein>
    <submittedName>
        <fullName evidence="2">Uncharacterized protein</fullName>
    </submittedName>
</protein>
<dbReference type="Proteomes" id="UP001168363">
    <property type="component" value="Unassembled WGS sequence"/>
</dbReference>
<gene>
    <name evidence="2" type="ORF">QWJ41_12570</name>
</gene>
<feature type="compositionally biased region" description="Low complexity" evidence="1">
    <location>
        <begin position="209"/>
        <end position="220"/>
    </location>
</feature>
<feature type="compositionally biased region" description="Low complexity" evidence="1">
    <location>
        <begin position="165"/>
        <end position="176"/>
    </location>
</feature>